<dbReference type="EMBL" id="FNVO01000001">
    <property type="protein sequence ID" value="SEF49011.1"/>
    <property type="molecule type" value="Genomic_DNA"/>
</dbReference>
<evidence type="ECO:0000313" key="2">
    <source>
        <dbReference type="EMBL" id="SEF49011.1"/>
    </source>
</evidence>
<dbReference type="Proteomes" id="UP000236723">
    <property type="component" value="Unassembled WGS sequence"/>
</dbReference>
<evidence type="ECO:0008006" key="4">
    <source>
        <dbReference type="Google" id="ProtNLM"/>
    </source>
</evidence>
<dbReference type="OrthoDB" id="3693511at2"/>
<sequence length="120" mass="13581">MAIRDKMQANAAPFLRPGETVQAVFGAQTLSQYYIVISALILFIWNSYRVVVVTDQRILVCRSGKFTTTPVKEVLRELPRRTRIGPASGLWWRCEALGERLYVHKRYHKDVAAADAVATS</sequence>
<keyword evidence="3" id="KW-1185">Reference proteome</keyword>
<proteinExistence type="predicted"/>
<keyword evidence="1" id="KW-1133">Transmembrane helix</keyword>
<keyword evidence="1" id="KW-0472">Membrane</keyword>
<feature type="transmembrane region" description="Helical" evidence="1">
    <location>
        <begin position="33"/>
        <end position="52"/>
    </location>
</feature>
<gene>
    <name evidence="2" type="ORF">SAMN04489712_101177</name>
</gene>
<organism evidence="2 3">
    <name type="scientific">Thermomonospora echinospora</name>
    <dbReference type="NCBI Taxonomy" id="1992"/>
    <lineage>
        <taxon>Bacteria</taxon>
        <taxon>Bacillati</taxon>
        <taxon>Actinomycetota</taxon>
        <taxon>Actinomycetes</taxon>
        <taxon>Streptosporangiales</taxon>
        <taxon>Thermomonosporaceae</taxon>
        <taxon>Thermomonospora</taxon>
    </lineage>
</organism>
<evidence type="ECO:0000313" key="3">
    <source>
        <dbReference type="Proteomes" id="UP000236723"/>
    </source>
</evidence>
<accession>A0A1H5SGU4</accession>
<reference evidence="3" key="1">
    <citation type="submission" date="2016-10" db="EMBL/GenBank/DDBJ databases">
        <authorList>
            <person name="Varghese N."/>
            <person name="Submissions S."/>
        </authorList>
    </citation>
    <scope>NUCLEOTIDE SEQUENCE [LARGE SCALE GENOMIC DNA]</scope>
    <source>
        <strain evidence="3">DSM 43163</strain>
    </source>
</reference>
<dbReference type="RefSeq" id="WP_103935651.1">
    <property type="nucleotide sequence ID" value="NZ_FNVO01000001.1"/>
</dbReference>
<evidence type="ECO:0000256" key="1">
    <source>
        <dbReference type="SAM" id="Phobius"/>
    </source>
</evidence>
<keyword evidence="1" id="KW-0812">Transmembrane</keyword>
<dbReference type="AlphaFoldDB" id="A0A1H5SGU4"/>
<protein>
    <recommendedName>
        <fullName evidence="4">PH domain-containing protein</fullName>
    </recommendedName>
</protein>
<name>A0A1H5SGU4_9ACTN</name>